<keyword evidence="8" id="KW-0732">Signal</keyword>
<reference evidence="9 10" key="1">
    <citation type="submission" date="2016-10" db="EMBL/GenBank/DDBJ databases">
        <authorList>
            <person name="Varghese N."/>
            <person name="Submissions S."/>
        </authorList>
    </citation>
    <scope>NUCLEOTIDE SEQUENCE [LARGE SCALE GENOMIC DNA]</scope>
    <source>
        <strain evidence="9 10">DSM 11449</strain>
    </source>
</reference>
<dbReference type="Pfam" id="PF13620">
    <property type="entry name" value="CarboxypepD_reg"/>
    <property type="match status" value="1"/>
</dbReference>
<evidence type="ECO:0000256" key="6">
    <source>
        <dbReference type="ARBA" id="ARBA00023237"/>
    </source>
</evidence>
<feature type="chain" id="PRO_5028820291" evidence="8">
    <location>
        <begin position="22"/>
        <end position="1053"/>
    </location>
</feature>
<dbReference type="Proteomes" id="UP000182771">
    <property type="component" value="Unassembled WGS sequence"/>
</dbReference>
<dbReference type="PROSITE" id="PS51257">
    <property type="entry name" value="PROKAR_LIPOPROTEIN"/>
    <property type="match status" value="1"/>
</dbReference>
<dbReference type="RefSeq" id="WP_016420271.1">
    <property type="nucleotide sequence ID" value="NZ_FNND01000002.1"/>
</dbReference>
<dbReference type="InterPro" id="IPR023996">
    <property type="entry name" value="TonB-dep_OMP_SusC/RagA"/>
</dbReference>
<dbReference type="EMBL" id="FNND01000002">
    <property type="protein sequence ID" value="SDW40752.1"/>
    <property type="molecule type" value="Genomic_DNA"/>
</dbReference>
<feature type="signal peptide" evidence="8">
    <location>
        <begin position="1"/>
        <end position="21"/>
    </location>
</feature>
<keyword evidence="2 7" id="KW-0813">Transport</keyword>
<sequence length="1053" mass="118189">MQMRTAICLLFMLLGCLRGFAQERTIHGTVKDTQGRPLPNVVVFVKDVSQTTTQTNAEGYYSLKVKEGATLVFSSLGFREVAYPLGASDTLNVIMESTQASAQSSSPTQERTVARTNVRGPSSIYGESKPLWVVDGVILDDGVELSPDALSSSDAKLLIASALGGLSSDDIASFKVLKDASVTSIYGPRAVAGVVVVTTRKGTKGTNNITYTNESTFRMIPSYDNFNIMNSQEQMDFYMEMLRRGNFSYETLTNRRYKGEIARMYELLNTAGPDGNFGLDNTEAAKTAYLRAAEYRNTNWFAKLFQTGVMQNHAVSLSTGSDKASYYASISVLSDPGWMKYSHSDRYTANLNANYKLSQKVSFNVIVNGAYRQGRTPGSVDPLTGKVSSELELNPYSYALNTSRTLDPTVAYRYRYAPMNIFEELENNYTDSHIGDIKIQGRLSWLITPKIEATALGAIKYQSISHELNQTEQSNIARAYRAADNLNMIKNNEYLYEDPYDDFDVRRTVLPEGGIREKSESLLSGKDFRSTLSYKDAFDGGKHKLQFLTGMETNDTYRSKDWGKNFGLMYELGEISYFSYEAFKQIQESKSPNYYTVARTTTRNAAFFSNAAYTFLDRYTLEGIFRYDGTNKFGASRHIRWMPTWNLAFSWNVTKETFFPKNAVLSLLSFKTSFGVIPESPSAPTSLVKIMGDIPWRSNERTRETALKVADPASYDLTYEKKQEFNIGVQIGFFKNRISLAVDGYTRENYDLIGRVPTQGLSGSILRVGNVAQMHSYGVDLSLQTQNIKLKDFSWTTTFIYAKNENKITKLYVDASISDMVRGSGFSKEGYPVSSIFSIPFRGLNSDGLPTFADPNGNTTIDGIRFDQRDNLDFLSYSGTTRPTDVGSLGNLFTYKGLSLNVLLTYSFGNVLRLPTAFKANYDNDALALPKEFTNRWMQPGDEQRTQVPAIASSYQRDNMPNLEYAYTAYNYSDVRIAKGDFIRLKEISLGYEFDKDLLKDMRIKRLSMKLQATNLFLLYADKKLNGADPEFSTGDSFIPNPKQLTFSLRVGL</sequence>
<dbReference type="InterPro" id="IPR008969">
    <property type="entry name" value="CarboxyPept-like_regulatory"/>
</dbReference>
<evidence type="ECO:0000256" key="4">
    <source>
        <dbReference type="ARBA" id="ARBA00022692"/>
    </source>
</evidence>
<dbReference type="SUPFAM" id="SSF49464">
    <property type="entry name" value="Carboxypeptidase regulatory domain-like"/>
    <property type="match status" value="1"/>
</dbReference>
<comment type="caution">
    <text evidence="9">The sequence shown here is derived from an EMBL/GenBank/DDBJ whole genome shotgun (WGS) entry which is preliminary data.</text>
</comment>
<dbReference type="InterPro" id="IPR036942">
    <property type="entry name" value="Beta-barrel_TonB_sf"/>
</dbReference>
<comment type="similarity">
    <text evidence="7">Belongs to the TonB-dependent receptor family.</text>
</comment>
<evidence type="ECO:0000256" key="1">
    <source>
        <dbReference type="ARBA" id="ARBA00004571"/>
    </source>
</evidence>
<dbReference type="Gene3D" id="2.170.130.10">
    <property type="entry name" value="TonB-dependent receptor, plug domain"/>
    <property type="match status" value="1"/>
</dbReference>
<dbReference type="GeneID" id="85016232"/>
<keyword evidence="10" id="KW-1185">Reference proteome</keyword>
<evidence type="ECO:0000313" key="10">
    <source>
        <dbReference type="Proteomes" id="UP000182771"/>
    </source>
</evidence>
<dbReference type="AlphaFoldDB" id="A0A1H2TA31"/>
<gene>
    <name evidence="9" type="ORF">SAMN05444420_102134</name>
</gene>
<dbReference type="GO" id="GO:0009279">
    <property type="term" value="C:cell outer membrane"/>
    <property type="evidence" value="ECO:0007669"/>
    <property type="project" value="UniProtKB-SubCell"/>
</dbReference>
<dbReference type="InterPro" id="IPR039426">
    <property type="entry name" value="TonB-dep_rcpt-like"/>
</dbReference>
<organism evidence="9 10">
    <name type="scientific">Capnocytophaga granulosa</name>
    <dbReference type="NCBI Taxonomy" id="45242"/>
    <lineage>
        <taxon>Bacteria</taxon>
        <taxon>Pseudomonadati</taxon>
        <taxon>Bacteroidota</taxon>
        <taxon>Flavobacteriia</taxon>
        <taxon>Flavobacteriales</taxon>
        <taxon>Flavobacteriaceae</taxon>
        <taxon>Capnocytophaga</taxon>
    </lineage>
</organism>
<evidence type="ECO:0000256" key="7">
    <source>
        <dbReference type="PROSITE-ProRule" id="PRU01360"/>
    </source>
</evidence>
<dbReference type="OrthoDB" id="9768177at2"/>
<dbReference type="InterPro" id="IPR037066">
    <property type="entry name" value="Plug_dom_sf"/>
</dbReference>
<dbReference type="SUPFAM" id="SSF56935">
    <property type="entry name" value="Porins"/>
    <property type="match status" value="1"/>
</dbReference>
<evidence type="ECO:0000256" key="2">
    <source>
        <dbReference type="ARBA" id="ARBA00022448"/>
    </source>
</evidence>
<evidence type="ECO:0000256" key="3">
    <source>
        <dbReference type="ARBA" id="ARBA00022452"/>
    </source>
</evidence>
<keyword evidence="3 7" id="KW-1134">Transmembrane beta strand</keyword>
<keyword evidence="5 7" id="KW-0472">Membrane</keyword>
<name>A0A1H2TA31_9FLAO</name>
<keyword evidence="6 7" id="KW-0998">Cell outer membrane</keyword>
<keyword evidence="4 7" id="KW-0812">Transmembrane</keyword>
<dbReference type="Gene3D" id="2.40.170.20">
    <property type="entry name" value="TonB-dependent receptor, beta-barrel domain"/>
    <property type="match status" value="1"/>
</dbReference>
<evidence type="ECO:0000313" key="9">
    <source>
        <dbReference type="EMBL" id="SDW40752.1"/>
    </source>
</evidence>
<accession>A0A1H2TA31</accession>
<dbReference type="NCBIfam" id="TIGR04056">
    <property type="entry name" value="OMP_RagA_SusC"/>
    <property type="match status" value="1"/>
</dbReference>
<proteinExistence type="inferred from homology"/>
<dbReference type="PROSITE" id="PS52016">
    <property type="entry name" value="TONB_DEPENDENT_REC_3"/>
    <property type="match status" value="1"/>
</dbReference>
<evidence type="ECO:0000256" key="5">
    <source>
        <dbReference type="ARBA" id="ARBA00023136"/>
    </source>
</evidence>
<protein>
    <submittedName>
        <fullName evidence="9">TonB-linked outer membrane protein, SusC/RagA family</fullName>
    </submittedName>
</protein>
<evidence type="ECO:0000256" key="8">
    <source>
        <dbReference type="SAM" id="SignalP"/>
    </source>
</evidence>
<comment type="subcellular location">
    <subcellularLocation>
        <location evidence="1 7">Cell outer membrane</location>
        <topology evidence="1 7">Multi-pass membrane protein</topology>
    </subcellularLocation>
</comment>